<reference evidence="1 2" key="1">
    <citation type="journal article" date="2021" name="Hortic Res">
        <title>High-quality reference genome and annotation aids understanding of berry development for evergreen blueberry (Vaccinium darrowii).</title>
        <authorList>
            <person name="Yu J."/>
            <person name="Hulse-Kemp A.M."/>
            <person name="Babiker E."/>
            <person name="Staton M."/>
        </authorList>
    </citation>
    <scope>NUCLEOTIDE SEQUENCE [LARGE SCALE GENOMIC DNA]</scope>
    <source>
        <strain evidence="2">cv. NJ 8807/NJ 8810</strain>
        <tissue evidence="1">Young leaf</tissue>
    </source>
</reference>
<dbReference type="Proteomes" id="UP000828048">
    <property type="component" value="Chromosome 10"/>
</dbReference>
<dbReference type="EMBL" id="CM037160">
    <property type="protein sequence ID" value="KAH7840387.1"/>
    <property type="molecule type" value="Genomic_DNA"/>
</dbReference>
<organism evidence="1 2">
    <name type="scientific">Vaccinium darrowii</name>
    <dbReference type="NCBI Taxonomy" id="229202"/>
    <lineage>
        <taxon>Eukaryota</taxon>
        <taxon>Viridiplantae</taxon>
        <taxon>Streptophyta</taxon>
        <taxon>Embryophyta</taxon>
        <taxon>Tracheophyta</taxon>
        <taxon>Spermatophyta</taxon>
        <taxon>Magnoliopsida</taxon>
        <taxon>eudicotyledons</taxon>
        <taxon>Gunneridae</taxon>
        <taxon>Pentapetalae</taxon>
        <taxon>asterids</taxon>
        <taxon>Ericales</taxon>
        <taxon>Ericaceae</taxon>
        <taxon>Vaccinioideae</taxon>
        <taxon>Vaccinieae</taxon>
        <taxon>Vaccinium</taxon>
    </lineage>
</organism>
<sequence>MSTLLEAYKNNPLQLHHLIPVDFHSLRAVPESHVWPESYNFRPSPSDENFSIPIVDLADPNVKDIVGRACQTWGIFQVTNHGLPSGLLEEVESAARRLFSLPTEQKKKVLRSPGGATGYGCARIAPFFPKFMWHEGFTIMGSSVDHARVLWPLDYKHFCDVMDEYQKHMKTLAHELFLTILNSLDLSEPEKNWAAAVYDSESNALQLNSYPSCPDPTRTLGLAPHTDSLLLTILHQCETNGLQTFRDGFGWVSVPRVSGALTVNVGDLLHILSNGRFPMVCHRAVVNGTRHRISVAYFYGPRADSVIGPFSKLGFPRYRTLTVKEYIGIKAAHLGEALSLIAI</sequence>
<name>A0ACB7XHX6_9ERIC</name>
<evidence type="ECO:0000313" key="2">
    <source>
        <dbReference type="Proteomes" id="UP000828048"/>
    </source>
</evidence>
<protein>
    <submittedName>
        <fullName evidence="1">Uncharacterized protein</fullName>
    </submittedName>
</protein>
<keyword evidence="2" id="KW-1185">Reference proteome</keyword>
<proteinExistence type="predicted"/>
<gene>
    <name evidence="1" type="ORF">Vadar_016244</name>
</gene>
<accession>A0ACB7XHX6</accession>
<comment type="caution">
    <text evidence="1">The sequence shown here is derived from an EMBL/GenBank/DDBJ whole genome shotgun (WGS) entry which is preliminary data.</text>
</comment>
<evidence type="ECO:0000313" key="1">
    <source>
        <dbReference type="EMBL" id="KAH7840387.1"/>
    </source>
</evidence>